<evidence type="ECO:0000313" key="1">
    <source>
        <dbReference type="EMBL" id="RAO19588.1"/>
    </source>
</evidence>
<keyword evidence="2" id="KW-1185">Reference proteome</keyword>
<dbReference type="EMBL" id="PYAC01000010">
    <property type="protein sequence ID" value="RAO19588.1"/>
    <property type="molecule type" value="Genomic_DNA"/>
</dbReference>
<comment type="caution">
    <text evidence="1">The sequence shown here is derived from an EMBL/GenBank/DDBJ whole genome shotgun (WGS) entry which is preliminary data.</text>
</comment>
<accession>A0ABX9D238</accession>
<dbReference type="Proteomes" id="UP000249045">
    <property type="component" value="Unassembled WGS sequence"/>
</dbReference>
<proteinExistence type="predicted"/>
<reference evidence="1 2" key="1">
    <citation type="submission" date="2018-03" db="EMBL/GenBank/DDBJ databases">
        <title>Defining the species Micromonospora saelicesensis and Micromonospora noduli under the framework of genomics.</title>
        <authorList>
            <person name="Riesco R."/>
            <person name="Trujillo M.E."/>
        </authorList>
    </citation>
    <scope>NUCLEOTIDE SEQUENCE [LARGE SCALE GENOMIC DNA]</scope>
    <source>
        <strain evidence="1 2">MED15</strain>
    </source>
</reference>
<name>A0ABX9D238_9ACTN</name>
<evidence type="ECO:0000313" key="2">
    <source>
        <dbReference type="Proteomes" id="UP000249045"/>
    </source>
</evidence>
<organism evidence="1 2">
    <name type="scientific">Micromonospora noduli</name>
    <dbReference type="NCBI Taxonomy" id="709876"/>
    <lineage>
        <taxon>Bacteria</taxon>
        <taxon>Bacillati</taxon>
        <taxon>Actinomycetota</taxon>
        <taxon>Actinomycetes</taxon>
        <taxon>Micromonosporales</taxon>
        <taxon>Micromonosporaceae</taxon>
        <taxon>Micromonospora</taxon>
    </lineage>
</organism>
<gene>
    <name evidence="1" type="ORF">MED15_02746</name>
</gene>
<protein>
    <submittedName>
        <fullName evidence="1">Uncharacterized protein</fullName>
    </submittedName>
</protein>
<sequence length="132" mass="14247">MPMPALPARVSPSAITDAALLLWMALPARCGRVSVQQLLRALGWSPYHRLDIETRHGMIIICSANDGLHQVGSRGDLPLPANARHMCRIEPGQPVLLAAIVAHDLLVVHPVSTVVRLLADLHTHLAGGDNDR</sequence>